<dbReference type="PANTHER" id="PTHR24086">
    <property type="entry name" value="NUCLEAR RECEPTOR SUBFAMILY 5 GROUP A"/>
    <property type="match status" value="1"/>
</dbReference>
<keyword evidence="3" id="KW-0804">Transcription</keyword>
<dbReference type="SUPFAM" id="SSF48508">
    <property type="entry name" value="Nuclear receptor ligand-binding domain"/>
    <property type="match status" value="1"/>
</dbReference>
<feature type="compositionally biased region" description="Low complexity" evidence="5">
    <location>
        <begin position="93"/>
        <end position="103"/>
    </location>
</feature>
<evidence type="ECO:0000313" key="7">
    <source>
        <dbReference type="Proteomes" id="UP000887574"/>
    </source>
</evidence>
<dbReference type="GO" id="GO:0004879">
    <property type="term" value="F:nuclear receptor activity"/>
    <property type="evidence" value="ECO:0007669"/>
    <property type="project" value="InterPro"/>
</dbReference>
<accession>A0A915DZV6</accession>
<evidence type="ECO:0000256" key="5">
    <source>
        <dbReference type="SAM" id="MobiDB-lite"/>
    </source>
</evidence>
<dbReference type="GO" id="GO:0009755">
    <property type="term" value="P:hormone-mediated signaling pathway"/>
    <property type="evidence" value="ECO:0007669"/>
    <property type="project" value="TreeGrafter"/>
</dbReference>
<evidence type="ECO:0000256" key="1">
    <source>
        <dbReference type="ARBA" id="ARBA00004123"/>
    </source>
</evidence>
<name>A0A915DZV6_9BILA</name>
<comment type="subcellular location">
    <subcellularLocation>
        <location evidence="1">Nucleus</location>
    </subcellularLocation>
</comment>
<dbReference type="GO" id="GO:0000978">
    <property type="term" value="F:RNA polymerase II cis-regulatory region sequence-specific DNA binding"/>
    <property type="evidence" value="ECO:0007669"/>
    <property type="project" value="TreeGrafter"/>
</dbReference>
<reference evidence="8" key="1">
    <citation type="submission" date="2022-11" db="UniProtKB">
        <authorList>
            <consortium name="WormBaseParasite"/>
        </authorList>
    </citation>
    <scope>IDENTIFICATION</scope>
</reference>
<dbReference type="Gene3D" id="1.10.565.10">
    <property type="entry name" value="Retinoid X Receptor"/>
    <property type="match status" value="1"/>
</dbReference>
<dbReference type="PROSITE" id="PS51843">
    <property type="entry name" value="NR_LBD"/>
    <property type="match status" value="1"/>
</dbReference>
<evidence type="ECO:0000256" key="2">
    <source>
        <dbReference type="ARBA" id="ARBA00023015"/>
    </source>
</evidence>
<dbReference type="InterPro" id="IPR000536">
    <property type="entry name" value="Nucl_hrmn_rcpt_lig-bd"/>
</dbReference>
<proteinExistence type="predicted"/>
<feature type="domain" description="NR LBD" evidence="6">
    <location>
        <begin position="245"/>
        <end position="501"/>
    </location>
</feature>
<evidence type="ECO:0000313" key="8">
    <source>
        <dbReference type="WBParaSite" id="jg24699"/>
    </source>
</evidence>
<dbReference type="GO" id="GO:0090575">
    <property type="term" value="C:RNA polymerase II transcription regulator complex"/>
    <property type="evidence" value="ECO:0007669"/>
    <property type="project" value="TreeGrafter"/>
</dbReference>
<dbReference type="InterPro" id="IPR035500">
    <property type="entry name" value="NHR-like_dom_sf"/>
</dbReference>
<feature type="region of interest" description="Disordered" evidence="5">
    <location>
        <begin position="92"/>
        <end position="124"/>
    </location>
</feature>
<dbReference type="WBParaSite" id="jg24699">
    <property type="protein sequence ID" value="jg24699"/>
    <property type="gene ID" value="jg24699"/>
</dbReference>
<evidence type="ECO:0000259" key="6">
    <source>
        <dbReference type="PROSITE" id="PS51843"/>
    </source>
</evidence>
<dbReference type="InterPro" id="IPR016355">
    <property type="entry name" value="NR5-like"/>
</dbReference>
<dbReference type="Proteomes" id="UP000887574">
    <property type="component" value="Unplaced"/>
</dbReference>
<dbReference type="AlphaFoldDB" id="A0A915DZV6"/>
<keyword evidence="4" id="KW-0675">Receptor</keyword>
<organism evidence="7 8">
    <name type="scientific">Ditylenchus dipsaci</name>
    <dbReference type="NCBI Taxonomy" id="166011"/>
    <lineage>
        <taxon>Eukaryota</taxon>
        <taxon>Metazoa</taxon>
        <taxon>Ecdysozoa</taxon>
        <taxon>Nematoda</taxon>
        <taxon>Chromadorea</taxon>
        <taxon>Rhabditida</taxon>
        <taxon>Tylenchina</taxon>
        <taxon>Tylenchomorpha</taxon>
        <taxon>Sphaerularioidea</taxon>
        <taxon>Anguinidae</taxon>
        <taxon>Anguininae</taxon>
        <taxon>Ditylenchus</taxon>
    </lineage>
</organism>
<protein>
    <submittedName>
        <fullName evidence="8">NR LBD domain-containing protein</fullName>
    </submittedName>
</protein>
<feature type="compositionally biased region" description="Polar residues" evidence="5">
    <location>
        <begin position="104"/>
        <end position="116"/>
    </location>
</feature>
<keyword evidence="7" id="KW-1185">Reference proteome</keyword>
<dbReference type="GO" id="GO:0009888">
    <property type="term" value="P:tissue development"/>
    <property type="evidence" value="ECO:0007669"/>
    <property type="project" value="TreeGrafter"/>
</dbReference>
<sequence>MSRAVHQTRAANNKGLLSSNTSCITPTALLSNHQLCWRPLSTSTASTNGFHITDLVMQRHNASAAAAATAAYMSNGDSLALLLGGGAQGMDCSGNSSSSSGSNDLTTVTQLSPTVFGSSGGTGGQSTAHYSHLQNCVSVKPEPFEGSSQSNIALPPTSCQQRHHAIMHHHHHHQAPMSSLYQAAAAAVGNYASVPVLPMTTSLHFTTSLHMTTPILENGSSLHVNMTPHHQPQQSQQLLPVCPMPTEKSIDSVFYSASNTIHPSNNNHSVANKYFLEHLCHSIDDRPALNTLQNMGNRAENNPLDYCVNVANQHLDQIISWAKSDLHFGRIDVECKFLQFSSAWATLHLIDFTYSYLMGELPYMVKLQNGQEIKMCLVVLLGCEVLEREWQELCSLMRQYQFNAYDYVAFKYLTLFDVSVYQMSCNEDLLRYREEVSHIHNTVLYSWAEYRNCIPSAGMPLLDLLHKFSQLAAKALDFLDKKSQIGNLKMPKLLAEMLETRKTNNNSNATSIVNTNATAAATLKLSGNPNMFYTDNSSTSTATTVQH</sequence>
<dbReference type="PANTHER" id="PTHR24086:SF15">
    <property type="entry name" value="NUCLEAR HORMONE RECEPTOR FTZ-F1"/>
    <property type="match status" value="1"/>
</dbReference>
<evidence type="ECO:0000256" key="4">
    <source>
        <dbReference type="ARBA" id="ARBA00023170"/>
    </source>
</evidence>
<keyword evidence="2" id="KW-0805">Transcription regulation</keyword>
<evidence type="ECO:0000256" key="3">
    <source>
        <dbReference type="ARBA" id="ARBA00023163"/>
    </source>
</evidence>